<keyword evidence="2" id="KW-0472">Membrane</keyword>
<dbReference type="Proteomes" id="UP001289374">
    <property type="component" value="Unassembled WGS sequence"/>
</dbReference>
<evidence type="ECO:0000313" key="3">
    <source>
        <dbReference type="EMBL" id="KAK4383570.1"/>
    </source>
</evidence>
<proteinExistence type="predicted"/>
<dbReference type="EMBL" id="JACGWL010000549">
    <property type="protein sequence ID" value="KAK4383570.1"/>
    <property type="molecule type" value="Genomic_DNA"/>
</dbReference>
<dbReference type="GO" id="GO:0012505">
    <property type="term" value="C:endomembrane system"/>
    <property type="evidence" value="ECO:0007669"/>
    <property type="project" value="UniProtKB-SubCell"/>
</dbReference>
<comment type="subcellular location">
    <subcellularLocation>
        <location evidence="1">Endomembrane system</location>
    </subcellularLocation>
</comment>
<dbReference type="InterPro" id="IPR023175">
    <property type="entry name" value="Vta1/CALS_N_sf"/>
</dbReference>
<organism evidence="3 4">
    <name type="scientific">Sesamum angolense</name>
    <dbReference type="NCBI Taxonomy" id="2727404"/>
    <lineage>
        <taxon>Eukaryota</taxon>
        <taxon>Viridiplantae</taxon>
        <taxon>Streptophyta</taxon>
        <taxon>Embryophyta</taxon>
        <taxon>Tracheophyta</taxon>
        <taxon>Spermatophyta</taxon>
        <taxon>Magnoliopsida</taxon>
        <taxon>eudicotyledons</taxon>
        <taxon>Gunneridae</taxon>
        <taxon>Pentapetalae</taxon>
        <taxon>asterids</taxon>
        <taxon>lamiids</taxon>
        <taxon>Lamiales</taxon>
        <taxon>Pedaliaceae</taxon>
        <taxon>Sesamum</taxon>
    </lineage>
</organism>
<sequence>MTEIVVAEPFDSEKLPVTLVSEKWKTSDLLGRFYAFEVAHNFDRASSGQGVRQFKTSLLQRLEQDDEVTLRKRRGKSDLHELRRVYWQYKDYIIKHGGYTLETREKLIKARAVASVLFVILNAVTPTTDFQALAETDPSRSEFYEPYSRSRRCSSFNNATS</sequence>
<keyword evidence="4" id="KW-1185">Reference proteome</keyword>
<evidence type="ECO:0000256" key="2">
    <source>
        <dbReference type="ARBA" id="ARBA00023136"/>
    </source>
</evidence>
<protein>
    <submittedName>
        <fullName evidence="3">Callose synthase 8</fullName>
    </submittedName>
</protein>
<evidence type="ECO:0000313" key="4">
    <source>
        <dbReference type="Proteomes" id="UP001289374"/>
    </source>
</evidence>
<name>A0AAE1T8S0_9LAMI</name>
<accession>A0AAE1T8S0</accession>
<dbReference type="AlphaFoldDB" id="A0AAE1T8S0"/>
<reference evidence="3" key="2">
    <citation type="journal article" date="2024" name="Plant">
        <title>Genomic evolution and insights into agronomic trait innovations of Sesamum species.</title>
        <authorList>
            <person name="Miao H."/>
            <person name="Wang L."/>
            <person name="Qu L."/>
            <person name="Liu H."/>
            <person name="Sun Y."/>
            <person name="Le M."/>
            <person name="Wang Q."/>
            <person name="Wei S."/>
            <person name="Zheng Y."/>
            <person name="Lin W."/>
            <person name="Duan Y."/>
            <person name="Cao H."/>
            <person name="Xiong S."/>
            <person name="Wang X."/>
            <person name="Wei L."/>
            <person name="Li C."/>
            <person name="Ma Q."/>
            <person name="Ju M."/>
            <person name="Zhao R."/>
            <person name="Li G."/>
            <person name="Mu C."/>
            <person name="Tian Q."/>
            <person name="Mei H."/>
            <person name="Zhang T."/>
            <person name="Gao T."/>
            <person name="Zhang H."/>
        </authorList>
    </citation>
    <scope>NUCLEOTIDE SEQUENCE</scope>
    <source>
        <strain evidence="3">K16</strain>
    </source>
</reference>
<gene>
    <name evidence="3" type="ORF">Sango_2762000</name>
</gene>
<evidence type="ECO:0000256" key="1">
    <source>
        <dbReference type="ARBA" id="ARBA00004308"/>
    </source>
</evidence>
<dbReference type="Gene3D" id="1.25.40.270">
    <property type="entry name" value="Vacuolar protein sorting-associated protein vta1"/>
    <property type="match status" value="1"/>
</dbReference>
<reference evidence="3" key="1">
    <citation type="submission" date="2020-06" db="EMBL/GenBank/DDBJ databases">
        <authorList>
            <person name="Li T."/>
            <person name="Hu X."/>
            <person name="Zhang T."/>
            <person name="Song X."/>
            <person name="Zhang H."/>
            <person name="Dai N."/>
            <person name="Sheng W."/>
            <person name="Hou X."/>
            <person name="Wei L."/>
        </authorList>
    </citation>
    <scope>NUCLEOTIDE SEQUENCE</scope>
    <source>
        <strain evidence="3">K16</strain>
        <tissue evidence="3">Leaf</tissue>
    </source>
</reference>
<comment type="caution">
    <text evidence="3">The sequence shown here is derived from an EMBL/GenBank/DDBJ whole genome shotgun (WGS) entry which is preliminary data.</text>
</comment>